<gene>
    <name evidence="1" type="ORF">CKO25_14740</name>
</gene>
<evidence type="ECO:0000313" key="2">
    <source>
        <dbReference type="Proteomes" id="UP001138802"/>
    </source>
</evidence>
<sequence length="121" mass="13850">MGLDMFAEVTAEKPSSPVDFEVSDARQIFEWWKHPNLHGWMERLYRAKGGKAEMFNRGAPVVLTSEDLDRLEADIRADSLPFTSGFFFGYSIERTEEDLSFIAKAREAIAQGLTVYYDSSW</sequence>
<name>A0A9X0WJW9_9GAMM</name>
<comment type="caution">
    <text evidence="1">The sequence shown here is derived from an EMBL/GenBank/DDBJ whole genome shotgun (WGS) entry which is preliminary data.</text>
</comment>
<evidence type="ECO:0000313" key="1">
    <source>
        <dbReference type="EMBL" id="MBK1645881.1"/>
    </source>
</evidence>
<proteinExistence type="predicted"/>
<keyword evidence="2" id="KW-1185">Reference proteome</keyword>
<protein>
    <submittedName>
        <fullName evidence="1">Phosphoglycerate kinase</fullName>
    </submittedName>
</protein>
<dbReference type="Proteomes" id="UP001138802">
    <property type="component" value="Unassembled WGS sequence"/>
</dbReference>
<accession>A0A9X0WJW9</accession>
<organism evidence="1 2">
    <name type="scientific">Thiocapsa imhoffii</name>
    <dbReference type="NCBI Taxonomy" id="382777"/>
    <lineage>
        <taxon>Bacteria</taxon>
        <taxon>Pseudomonadati</taxon>
        <taxon>Pseudomonadota</taxon>
        <taxon>Gammaproteobacteria</taxon>
        <taxon>Chromatiales</taxon>
        <taxon>Chromatiaceae</taxon>
        <taxon>Thiocapsa</taxon>
    </lineage>
</organism>
<dbReference type="GO" id="GO:0016301">
    <property type="term" value="F:kinase activity"/>
    <property type="evidence" value="ECO:0007669"/>
    <property type="project" value="UniProtKB-KW"/>
</dbReference>
<dbReference type="AlphaFoldDB" id="A0A9X0WJW9"/>
<dbReference type="EMBL" id="NRSD01000016">
    <property type="protein sequence ID" value="MBK1645881.1"/>
    <property type="molecule type" value="Genomic_DNA"/>
</dbReference>
<keyword evidence="1" id="KW-0418">Kinase</keyword>
<dbReference type="RefSeq" id="WP_200388689.1">
    <property type="nucleotide sequence ID" value="NZ_NRSD01000016.1"/>
</dbReference>
<keyword evidence="1" id="KW-0808">Transferase</keyword>
<reference evidence="1 2" key="1">
    <citation type="journal article" date="2020" name="Microorganisms">
        <title>Osmotic Adaptation and Compatible Solute Biosynthesis of Phototrophic Bacteria as Revealed from Genome Analyses.</title>
        <authorList>
            <person name="Imhoff J.F."/>
            <person name="Rahn T."/>
            <person name="Kunzel S."/>
            <person name="Keller A."/>
            <person name="Neulinger S.C."/>
        </authorList>
    </citation>
    <scope>NUCLEOTIDE SEQUENCE [LARGE SCALE GENOMIC DNA]</scope>
    <source>
        <strain evidence="1 2">DSM 21303</strain>
    </source>
</reference>